<dbReference type="GO" id="GO:0003866">
    <property type="term" value="F:3-phosphoshikimate 1-carboxyvinyltransferase activity"/>
    <property type="evidence" value="ECO:0007669"/>
    <property type="project" value="UniProtKB-UniRule"/>
</dbReference>
<proteinExistence type="inferred from homology"/>
<evidence type="ECO:0000259" key="9">
    <source>
        <dbReference type="Pfam" id="PF00275"/>
    </source>
</evidence>
<dbReference type="EMBL" id="UGGP01000001">
    <property type="protein sequence ID" value="STO08382.1"/>
    <property type="molecule type" value="Genomic_DNA"/>
</dbReference>
<dbReference type="OrthoDB" id="9809920at2"/>
<evidence type="ECO:0000256" key="7">
    <source>
        <dbReference type="ARBA" id="ARBA00044633"/>
    </source>
</evidence>
<feature type="binding site" evidence="8">
    <location>
        <position position="109"/>
    </location>
    <ligand>
        <name>phosphoenolpyruvate</name>
        <dbReference type="ChEBI" id="CHEBI:58702"/>
    </ligand>
</feature>
<dbReference type="GO" id="GO:0009073">
    <property type="term" value="P:aromatic amino acid family biosynthetic process"/>
    <property type="evidence" value="ECO:0007669"/>
    <property type="project" value="UniProtKB-KW"/>
</dbReference>
<comment type="subcellular location">
    <subcellularLocation>
        <location evidence="8">Cytoplasm</location>
    </subcellularLocation>
</comment>
<dbReference type="PROSITE" id="PS00104">
    <property type="entry name" value="EPSP_SYNTHASE_1"/>
    <property type="match status" value="1"/>
</dbReference>
<feature type="binding site" evidence="8">
    <location>
        <position position="81"/>
    </location>
    <ligand>
        <name>phosphoenolpyruvate</name>
        <dbReference type="ChEBI" id="CHEBI:58702"/>
    </ligand>
</feature>
<gene>
    <name evidence="10" type="primary">aroA1</name>
    <name evidence="8" type="synonym">aroA</name>
    <name evidence="10" type="ORF">NCTC13163_01752</name>
</gene>
<evidence type="ECO:0000256" key="2">
    <source>
        <dbReference type="ARBA" id="ARBA00009948"/>
    </source>
</evidence>
<comment type="catalytic activity">
    <reaction evidence="7">
        <text>3-phosphoshikimate + phosphoenolpyruvate = 5-O-(1-carboxyvinyl)-3-phosphoshikimate + phosphate</text>
        <dbReference type="Rhea" id="RHEA:21256"/>
        <dbReference type="ChEBI" id="CHEBI:43474"/>
        <dbReference type="ChEBI" id="CHEBI:57701"/>
        <dbReference type="ChEBI" id="CHEBI:58702"/>
        <dbReference type="ChEBI" id="CHEBI:145989"/>
        <dbReference type="EC" id="2.5.1.19"/>
    </reaction>
    <physiologicalReaction direction="left-to-right" evidence="7">
        <dbReference type="Rhea" id="RHEA:21257"/>
    </physiologicalReaction>
</comment>
<dbReference type="InterPro" id="IPR023193">
    <property type="entry name" value="EPSP_synthase_CS"/>
</dbReference>
<feature type="binding site" evidence="8">
    <location>
        <position position="301"/>
    </location>
    <ligand>
        <name>3-phosphoshikimate</name>
        <dbReference type="ChEBI" id="CHEBI:145989"/>
    </ligand>
</feature>
<reference evidence="10 11" key="1">
    <citation type="submission" date="2018-06" db="EMBL/GenBank/DDBJ databases">
        <authorList>
            <consortium name="Pathogen Informatics"/>
            <person name="Doyle S."/>
        </authorList>
    </citation>
    <scope>NUCLEOTIDE SEQUENCE [LARGE SCALE GENOMIC DNA]</scope>
    <source>
        <strain evidence="10 11">NCTC13163</strain>
    </source>
</reference>
<dbReference type="Gene3D" id="3.65.10.10">
    <property type="entry name" value="Enolpyruvate transferase domain"/>
    <property type="match status" value="2"/>
</dbReference>
<organism evidence="10 11">
    <name type="scientific">Exiguobacterium aurantiacum</name>
    <dbReference type="NCBI Taxonomy" id="33987"/>
    <lineage>
        <taxon>Bacteria</taxon>
        <taxon>Bacillati</taxon>
        <taxon>Bacillota</taxon>
        <taxon>Bacilli</taxon>
        <taxon>Bacillales</taxon>
        <taxon>Bacillales Family XII. Incertae Sedis</taxon>
        <taxon>Exiguobacterium</taxon>
    </lineage>
</organism>
<dbReference type="CDD" id="cd01556">
    <property type="entry name" value="EPSP_synthase"/>
    <property type="match status" value="1"/>
</dbReference>
<comment type="pathway">
    <text evidence="1 8">Metabolic intermediate biosynthesis; chorismate biosynthesis; chorismate from D-erythrose 4-phosphate and phosphoenolpyruvate: step 6/7.</text>
</comment>
<dbReference type="HAMAP" id="MF_00210">
    <property type="entry name" value="EPSP_synth"/>
    <property type="match status" value="1"/>
</dbReference>
<dbReference type="InterPro" id="IPR036968">
    <property type="entry name" value="Enolpyruvate_Tfrase_sf"/>
</dbReference>
<feature type="binding site" evidence="8">
    <location>
        <position position="150"/>
    </location>
    <ligand>
        <name>3-phosphoshikimate</name>
        <dbReference type="ChEBI" id="CHEBI:145989"/>
    </ligand>
</feature>
<evidence type="ECO:0000256" key="1">
    <source>
        <dbReference type="ARBA" id="ARBA00004811"/>
    </source>
</evidence>
<name>A0A377FU84_9BACL</name>
<sequence>MGLNGTIRVPSDKSITHRAIMFGAVADGRTVVLKPLLGEDCRSTIEAVRRLGATVEELADELVITGVRTLEAATLDCGNSGTTMRLLTGLLAGYDGEFVLTGDASLSKRPMRRVTAPLRQMKAKIDGDHAPLRVTGGRLHGIDYTLPVASAQVKSAVLLAGLRATEETIVREPMLSRDHTERLLPLFGGNVTIGEENGVRLIRVMPSQLTGTAVTIPADPSSAAFLWAGAAIIANSRVTTTDVCLNETRIGFLRTLEKMGANVEIDRVRPLGEETVADVTVSTSDLHGVELSGAAIPHQIDELPLFALVASQASSPSVVRDAAELRVKETDRIVTVVTELRALGIDIHETEDGFIVNPSQVRGGRVMAHGDHRLSMMLQVAALLTEETVEIEGMEVSDVSYPHFRDDLQRLDREIE</sequence>
<feature type="active site" description="Proton acceptor" evidence="8">
    <location>
        <position position="301"/>
    </location>
</feature>
<feature type="domain" description="Enolpyruvate transferase" evidence="9">
    <location>
        <begin position="3"/>
        <end position="408"/>
    </location>
</feature>
<dbReference type="Pfam" id="PF00275">
    <property type="entry name" value="EPSP_synthase"/>
    <property type="match status" value="1"/>
</dbReference>
<protein>
    <recommendedName>
        <fullName evidence="8">3-phosphoshikimate 1-carboxyvinyltransferase</fullName>
        <ecNumber evidence="8">2.5.1.19</ecNumber>
    </recommendedName>
    <alternativeName>
        <fullName evidence="8">5-enolpyruvylshikimate-3-phosphate synthase</fullName>
        <shortName evidence="8">EPSP synthase</shortName>
        <shortName evidence="8">EPSPS</shortName>
    </alternativeName>
</protein>
<dbReference type="Proteomes" id="UP000254060">
    <property type="component" value="Unassembled WGS sequence"/>
</dbReference>
<dbReference type="STRING" id="1397694.GCA_000702585_02248"/>
<feature type="binding site" evidence="8">
    <location>
        <position position="332"/>
    </location>
    <ligand>
        <name>phosphoenolpyruvate</name>
        <dbReference type="ChEBI" id="CHEBI:58702"/>
    </ligand>
</feature>
<dbReference type="GO" id="GO:0009423">
    <property type="term" value="P:chorismate biosynthetic process"/>
    <property type="evidence" value="ECO:0007669"/>
    <property type="project" value="UniProtKB-UniRule"/>
</dbReference>
<comment type="caution">
    <text evidence="8">Lacks conserved residue(s) required for the propagation of feature annotation.</text>
</comment>
<comment type="function">
    <text evidence="8">Catalyzes the transfer of the enolpyruvyl moiety of phosphoenolpyruvate (PEP) to the 5-hydroxyl of shikimate-3-phosphate (S3P) to produce enolpyruvyl shikimate-3-phosphate and inorganic phosphate.</text>
</comment>
<feature type="binding site" evidence="8">
    <location>
        <position position="14"/>
    </location>
    <ligand>
        <name>3-phosphoshikimate</name>
        <dbReference type="ChEBI" id="CHEBI:145989"/>
    </ligand>
</feature>
<accession>A0A377FU84</accession>
<feature type="binding site" evidence="8">
    <location>
        <position position="152"/>
    </location>
    <ligand>
        <name>3-phosphoshikimate</name>
        <dbReference type="ChEBI" id="CHEBI:145989"/>
    </ligand>
</feature>
<dbReference type="EC" id="2.5.1.19" evidence="8"/>
<dbReference type="GO" id="GO:0005737">
    <property type="term" value="C:cytoplasm"/>
    <property type="evidence" value="ECO:0007669"/>
    <property type="project" value="UniProtKB-SubCell"/>
</dbReference>
<keyword evidence="3 8" id="KW-0963">Cytoplasm</keyword>
<dbReference type="FunFam" id="3.65.10.10:FF:000005">
    <property type="entry name" value="3-phosphoshikimate 1-carboxyvinyltransferase"/>
    <property type="match status" value="1"/>
</dbReference>
<dbReference type="PROSITE" id="PS00885">
    <property type="entry name" value="EPSP_SYNTHASE_2"/>
    <property type="match status" value="1"/>
</dbReference>
<feature type="binding site" evidence="8">
    <location>
        <position position="13"/>
    </location>
    <ligand>
        <name>3-phosphoshikimate</name>
        <dbReference type="ChEBI" id="CHEBI:145989"/>
    </ligand>
</feature>
<evidence type="ECO:0000256" key="5">
    <source>
        <dbReference type="ARBA" id="ARBA00022679"/>
    </source>
</evidence>
<dbReference type="AlphaFoldDB" id="A0A377FU84"/>
<dbReference type="RefSeq" id="WP_024370185.1">
    <property type="nucleotide sequence ID" value="NZ_UGGP01000001.1"/>
</dbReference>
<keyword evidence="4 8" id="KW-0028">Amino-acid biosynthesis</keyword>
<evidence type="ECO:0000313" key="11">
    <source>
        <dbReference type="Proteomes" id="UP000254060"/>
    </source>
</evidence>
<feature type="binding site" evidence="8">
    <location>
        <position position="18"/>
    </location>
    <ligand>
        <name>3-phosphoshikimate</name>
        <dbReference type="ChEBI" id="CHEBI:145989"/>
    </ligand>
</feature>
<feature type="binding site" evidence="8">
    <location>
        <position position="152"/>
    </location>
    <ligand>
        <name>phosphoenolpyruvate</name>
        <dbReference type="ChEBI" id="CHEBI:58702"/>
    </ligand>
</feature>
<dbReference type="InterPro" id="IPR013792">
    <property type="entry name" value="RNA3'P_cycl/enolpyr_Trfase_a/b"/>
</dbReference>
<feature type="binding site" evidence="8">
    <location>
        <position position="373"/>
    </location>
    <ligand>
        <name>phosphoenolpyruvate</name>
        <dbReference type="ChEBI" id="CHEBI:58702"/>
    </ligand>
</feature>
<evidence type="ECO:0000256" key="4">
    <source>
        <dbReference type="ARBA" id="ARBA00022605"/>
    </source>
</evidence>
<dbReference type="NCBIfam" id="TIGR01356">
    <property type="entry name" value="aroA"/>
    <property type="match status" value="1"/>
</dbReference>
<feature type="binding site" evidence="8">
    <location>
        <position position="328"/>
    </location>
    <ligand>
        <name>3-phosphoshikimate</name>
        <dbReference type="ChEBI" id="CHEBI:145989"/>
    </ligand>
</feature>
<keyword evidence="6 8" id="KW-0057">Aromatic amino acid biosynthesis</keyword>
<dbReference type="InterPro" id="IPR001986">
    <property type="entry name" value="Enolpyruvate_Tfrase_dom"/>
</dbReference>
<comment type="similarity">
    <text evidence="2 8">Belongs to the EPSP synthase family.</text>
</comment>
<dbReference type="PIRSF" id="PIRSF000505">
    <property type="entry name" value="EPSPS"/>
    <property type="match status" value="1"/>
</dbReference>
<evidence type="ECO:0000256" key="8">
    <source>
        <dbReference type="HAMAP-Rule" id="MF_00210"/>
    </source>
</evidence>
<dbReference type="PANTHER" id="PTHR21090:SF5">
    <property type="entry name" value="PENTAFUNCTIONAL AROM POLYPEPTIDE"/>
    <property type="match status" value="1"/>
</dbReference>
<evidence type="ECO:0000256" key="6">
    <source>
        <dbReference type="ARBA" id="ARBA00023141"/>
    </source>
</evidence>
<evidence type="ECO:0000256" key="3">
    <source>
        <dbReference type="ARBA" id="ARBA00022490"/>
    </source>
</evidence>
<keyword evidence="5 8" id="KW-0808">Transferase</keyword>
<evidence type="ECO:0000313" key="10">
    <source>
        <dbReference type="EMBL" id="STO08382.1"/>
    </source>
</evidence>
<comment type="subunit">
    <text evidence="8">Monomer.</text>
</comment>
<dbReference type="SUPFAM" id="SSF55205">
    <property type="entry name" value="EPT/RTPC-like"/>
    <property type="match status" value="1"/>
</dbReference>
<dbReference type="GO" id="GO:0008652">
    <property type="term" value="P:amino acid biosynthetic process"/>
    <property type="evidence" value="ECO:0007669"/>
    <property type="project" value="UniProtKB-KW"/>
</dbReference>
<feature type="binding site" evidence="8">
    <location>
        <position position="13"/>
    </location>
    <ligand>
        <name>phosphoenolpyruvate</name>
        <dbReference type="ChEBI" id="CHEBI:58702"/>
    </ligand>
</feature>
<dbReference type="InterPro" id="IPR006264">
    <property type="entry name" value="EPSP_synthase"/>
</dbReference>
<dbReference type="PANTHER" id="PTHR21090">
    <property type="entry name" value="AROM/DEHYDROQUINATE SYNTHASE"/>
    <property type="match status" value="1"/>
</dbReference>
<dbReference type="UniPathway" id="UPA00053">
    <property type="reaction ID" value="UER00089"/>
</dbReference>